<dbReference type="Pfam" id="PF01738">
    <property type="entry name" value="DLH"/>
    <property type="match status" value="1"/>
</dbReference>
<comment type="caution">
    <text evidence="2">The sequence shown here is derived from an EMBL/GenBank/DDBJ whole genome shotgun (WGS) entry which is preliminary data.</text>
</comment>
<organism evidence="2 3">
    <name type="scientific">Rhodococcus artemisiae</name>
    <dbReference type="NCBI Taxonomy" id="714159"/>
    <lineage>
        <taxon>Bacteria</taxon>
        <taxon>Bacillati</taxon>
        <taxon>Actinomycetota</taxon>
        <taxon>Actinomycetes</taxon>
        <taxon>Mycobacteriales</taxon>
        <taxon>Nocardiaceae</taxon>
        <taxon>Rhodococcus</taxon>
    </lineage>
</organism>
<dbReference type="PANTHER" id="PTHR33428">
    <property type="entry name" value="CHLOROPHYLLASE-2, CHLOROPLASTIC"/>
    <property type="match status" value="1"/>
</dbReference>
<dbReference type="Gene3D" id="3.40.50.1820">
    <property type="entry name" value="alpha/beta hydrolase"/>
    <property type="match status" value="1"/>
</dbReference>
<proteinExistence type="predicted"/>
<dbReference type="SUPFAM" id="SSF53474">
    <property type="entry name" value="alpha/beta-Hydrolases"/>
    <property type="match status" value="1"/>
</dbReference>
<sequence>MAANPKSLARQLSKRGPHTVLRGDLALAGLPGIVYTPAEGFNLPAVAFGHGWLTGISKYSGLLEHLASWGIVAAAPGTERGPVPSSIGFATDLLTTLDICTGVRLGTGRISVHPSRLALVGHGLGAGAAILGAAQRRVGAVAALYPAPTTPSAADAAARVEAPGLVLVGEKSFGSMNSDAVSIAQKWGGEDVQLRIVDSADDQGLVEGRRLLGALGFGGAERKTQERTRALLTGFLLNGLTDDKTYAAFADPTTEIPGSTVITDPSLVEQDLGSRINKLLSS</sequence>
<accession>A0ABU7LKK1</accession>
<gene>
    <name evidence="2" type="ORF">Q7514_31720</name>
</gene>
<keyword evidence="2" id="KW-0378">Hydrolase</keyword>
<feature type="domain" description="Dienelactone hydrolase" evidence="1">
    <location>
        <begin position="111"/>
        <end position="196"/>
    </location>
</feature>
<dbReference type="InterPro" id="IPR029058">
    <property type="entry name" value="AB_hydrolase_fold"/>
</dbReference>
<name>A0ABU7LKK1_9NOCA</name>
<evidence type="ECO:0000313" key="2">
    <source>
        <dbReference type="EMBL" id="MEE2062102.1"/>
    </source>
</evidence>
<evidence type="ECO:0000259" key="1">
    <source>
        <dbReference type="Pfam" id="PF01738"/>
    </source>
</evidence>
<reference evidence="2 3" key="1">
    <citation type="submission" date="2023-07" db="EMBL/GenBank/DDBJ databases">
        <authorList>
            <person name="Girao M."/>
            <person name="Carvalho M.F."/>
        </authorList>
    </citation>
    <scope>NUCLEOTIDE SEQUENCE [LARGE SCALE GENOMIC DNA]</scope>
    <source>
        <strain evidence="2 3">YIM65754</strain>
    </source>
</reference>
<evidence type="ECO:0000313" key="3">
    <source>
        <dbReference type="Proteomes" id="UP001336020"/>
    </source>
</evidence>
<dbReference type="Proteomes" id="UP001336020">
    <property type="component" value="Unassembled WGS sequence"/>
</dbReference>
<dbReference type="GO" id="GO:0016787">
    <property type="term" value="F:hydrolase activity"/>
    <property type="evidence" value="ECO:0007669"/>
    <property type="project" value="UniProtKB-KW"/>
</dbReference>
<dbReference type="InterPro" id="IPR002925">
    <property type="entry name" value="Dienelactn_hydro"/>
</dbReference>
<protein>
    <submittedName>
        <fullName evidence="2">Dienelactone hydrolase family protein</fullName>
    </submittedName>
</protein>
<dbReference type="EMBL" id="JAUTXY010000027">
    <property type="protein sequence ID" value="MEE2062102.1"/>
    <property type="molecule type" value="Genomic_DNA"/>
</dbReference>
<dbReference type="PANTHER" id="PTHR33428:SF14">
    <property type="entry name" value="CARBOXYLESTERASE TYPE B DOMAIN-CONTAINING PROTEIN"/>
    <property type="match status" value="1"/>
</dbReference>
<dbReference type="RefSeq" id="WP_330137200.1">
    <property type="nucleotide sequence ID" value="NZ_JAUTXY010000027.1"/>
</dbReference>
<keyword evidence="3" id="KW-1185">Reference proteome</keyword>